<dbReference type="PANTHER" id="PTHR48081">
    <property type="entry name" value="AB HYDROLASE SUPERFAMILY PROTEIN C4A8.06C"/>
    <property type="match status" value="1"/>
</dbReference>
<keyword evidence="4" id="KW-1185">Reference proteome</keyword>
<evidence type="ECO:0000313" key="4">
    <source>
        <dbReference type="Proteomes" id="UP000521379"/>
    </source>
</evidence>
<dbReference type="InterPro" id="IPR029058">
    <property type="entry name" value="AB_hydrolase_fold"/>
</dbReference>
<dbReference type="InterPro" id="IPR013094">
    <property type="entry name" value="AB_hydrolase_3"/>
</dbReference>
<dbReference type="Proteomes" id="UP000521379">
    <property type="component" value="Unassembled WGS sequence"/>
</dbReference>
<dbReference type="InterPro" id="IPR050300">
    <property type="entry name" value="GDXG_lipolytic_enzyme"/>
</dbReference>
<dbReference type="AlphaFoldDB" id="A0A846TZG0"/>
<sequence length="265" mass="27806">MNHAEILEHRAAAHIRARNRPVGAAVGRVTDDHLAASPVRLYQADSTTPSAAKVVFLHGGYFVLGNVDLQDSVCRQIAHDLDLDVVSVDYPLAPEHDAETTVATVVNVCRDLLPSRGPLIIWGDSAGGAVAVLTAVALLQEGARAPSLVLTNPNLDLSLQLYDDDAPSGPGKALLEAGIAAWANGCVETVNALALDVSGLDAVVVSVGAEDALVEEARAFTARGTPNWTLLVHPKVGHGFASGQSLGDVAAMERTIRTLRQFRHG</sequence>
<dbReference type="PANTHER" id="PTHR48081:SF8">
    <property type="entry name" value="ALPHA_BETA HYDROLASE FOLD-3 DOMAIN-CONTAINING PROTEIN-RELATED"/>
    <property type="match status" value="1"/>
</dbReference>
<dbReference type="RefSeq" id="WP_052209693.1">
    <property type="nucleotide sequence ID" value="NZ_JAAVUN010000033.1"/>
</dbReference>
<reference evidence="3 4" key="1">
    <citation type="submission" date="2020-02" db="EMBL/GenBank/DDBJ databases">
        <authorList>
            <person name="Sun Q."/>
        </authorList>
    </citation>
    <scope>NUCLEOTIDE SEQUENCE [LARGE SCALE GENOMIC DNA]</scope>
    <source>
        <strain evidence="3 4">YIM 13062</strain>
    </source>
</reference>
<keyword evidence="1 3" id="KW-0378">Hydrolase</keyword>
<comment type="caution">
    <text evidence="3">The sequence shown here is derived from an EMBL/GenBank/DDBJ whole genome shotgun (WGS) entry which is preliminary data.</text>
</comment>
<protein>
    <submittedName>
        <fullName evidence="3">Alpha/beta hydrolase</fullName>
    </submittedName>
</protein>
<gene>
    <name evidence="3" type="ORF">GTW58_11785</name>
</gene>
<proteinExistence type="predicted"/>
<dbReference type="Pfam" id="PF07859">
    <property type="entry name" value="Abhydrolase_3"/>
    <property type="match status" value="1"/>
</dbReference>
<dbReference type="Gene3D" id="3.40.50.1820">
    <property type="entry name" value="alpha/beta hydrolase"/>
    <property type="match status" value="1"/>
</dbReference>
<accession>A0A846TZG0</accession>
<name>A0A846TZG0_9MICC</name>
<dbReference type="SUPFAM" id="SSF53474">
    <property type="entry name" value="alpha/beta-Hydrolases"/>
    <property type="match status" value="1"/>
</dbReference>
<evidence type="ECO:0000313" key="3">
    <source>
        <dbReference type="EMBL" id="NKE10597.1"/>
    </source>
</evidence>
<evidence type="ECO:0000259" key="2">
    <source>
        <dbReference type="Pfam" id="PF07859"/>
    </source>
</evidence>
<dbReference type="EMBL" id="JAAVUN010000033">
    <property type="protein sequence ID" value="NKE10597.1"/>
    <property type="molecule type" value="Genomic_DNA"/>
</dbReference>
<feature type="domain" description="Alpha/beta hydrolase fold-3" evidence="2">
    <location>
        <begin position="54"/>
        <end position="241"/>
    </location>
</feature>
<dbReference type="GO" id="GO:0016787">
    <property type="term" value="F:hydrolase activity"/>
    <property type="evidence" value="ECO:0007669"/>
    <property type="project" value="UniProtKB-KW"/>
</dbReference>
<evidence type="ECO:0000256" key="1">
    <source>
        <dbReference type="ARBA" id="ARBA00022801"/>
    </source>
</evidence>
<organism evidence="3 4">
    <name type="scientific">Kocuria subflava</name>
    <dbReference type="NCBI Taxonomy" id="1736139"/>
    <lineage>
        <taxon>Bacteria</taxon>
        <taxon>Bacillati</taxon>
        <taxon>Actinomycetota</taxon>
        <taxon>Actinomycetes</taxon>
        <taxon>Micrococcales</taxon>
        <taxon>Micrococcaceae</taxon>
        <taxon>Kocuria</taxon>
    </lineage>
</organism>